<evidence type="ECO:0000256" key="1">
    <source>
        <dbReference type="ARBA" id="ARBA00023027"/>
    </source>
</evidence>
<feature type="domain" description="TIR" evidence="2">
    <location>
        <begin position="5"/>
        <end position="158"/>
    </location>
</feature>
<organism evidence="3 4">
    <name type="scientific">Juglans regia</name>
    <name type="common">English walnut</name>
    <dbReference type="NCBI Taxonomy" id="51240"/>
    <lineage>
        <taxon>Eukaryota</taxon>
        <taxon>Viridiplantae</taxon>
        <taxon>Streptophyta</taxon>
        <taxon>Embryophyta</taxon>
        <taxon>Tracheophyta</taxon>
        <taxon>Spermatophyta</taxon>
        <taxon>Magnoliopsida</taxon>
        <taxon>eudicotyledons</taxon>
        <taxon>Gunneridae</taxon>
        <taxon>Pentapetalae</taxon>
        <taxon>rosids</taxon>
        <taxon>fabids</taxon>
        <taxon>Fagales</taxon>
        <taxon>Juglandaceae</taxon>
        <taxon>Juglans</taxon>
    </lineage>
</organism>
<dbReference type="PROSITE" id="PS50104">
    <property type="entry name" value="TIR"/>
    <property type="match status" value="1"/>
</dbReference>
<dbReference type="PANTHER" id="PTHR32009:SF146">
    <property type="entry name" value="TIR DOMAIN-CONTAINING PROTEIN"/>
    <property type="match status" value="1"/>
</dbReference>
<sequence length="158" mass="18290">MTSPWPYDVFLSFTGKDTRDTFTAHLYHHLTQKGIITYLDEDGLRRGDEISRALLQAIEDSRISIIVLSKKYAWSTWCLDELVKILECKKSKQQTVLPVFYHVDPSDIRHQKGTFGETLAKHAEKLNGDSVKLQMWKDALREVANLSGYHLDKNGRYF</sequence>
<dbReference type="InterPro" id="IPR035897">
    <property type="entry name" value="Toll_tir_struct_dom_sf"/>
</dbReference>
<dbReference type="GO" id="GO:0007165">
    <property type="term" value="P:signal transduction"/>
    <property type="evidence" value="ECO:0007669"/>
    <property type="project" value="InterPro"/>
</dbReference>
<evidence type="ECO:0000259" key="2">
    <source>
        <dbReference type="PROSITE" id="PS50104"/>
    </source>
</evidence>
<dbReference type="PANTHER" id="PTHR32009">
    <property type="entry name" value="TMV RESISTANCE PROTEIN N-LIKE"/>
    <property type="match status" value="1"/>
</dbReference>
<accession>A0A833XPP3</accession>
<dbReference type="Proteomes" id="UP000619265">
    <property type="component" value="Unassembled WGS sequence"/>
</dbReference>
<dbReference type="AlphaFoldDB" id="A0A833XPP3"/>
<gene>
    <name evidence="3" type="ORF">F2P56_013744</name>
</gene>
<dbReference type="FunFam" id="3.40.50.10140:FF:000007">
    <property type="entry name" value="Disease resistance protein (TIR-NBS-LRR class)"/>
    <property type="match status" value="1"/>
</dbReference>
<evidence type="ECO:0000313" key="3">
    <source>
        <dbReference type="EMBL" id="KAF5469694.1"/>
    </source>
</evidence>
<protein>
    <recommendedName>
        <fullName evidence="2">TIR domain-containing protein</fullName>
    </recommendedName>
</protein>
<proteinExistence type="predicted"/>
<dbReference type="Gene3D" id="3.40.50.10140">
    <property type="entry name" value="Toll/interleukin-1 receptor homology (TIR) domain"/>
    <property type="match status" value="1"/>
</dbReference>
<dbReference type="SUPFAM" id="SSF52200">
    <property type="entry name" value="Toll/Interleukin receptor TIR domain"/>
    <property type="match status" value="1"/>
</dbReference>
<dbReference type="InterPro" id="IPR000157">
    <property type="entry name" value="TIR_dom"/>
</dbReference>
<keyword evidence="1" id="KW-0520">NAD</keyword>
<name>A0A833XPP3_JUGRE</name>
<dbReference type="Gramene" id="Jr06_20930_p1">
    <property type="protein sequence ID" value="cds.Jr06_20930_p1"/>
    <property type="gene ID" value="Jr06_20930"/>
</dbReference>
<dbReference type="Pfam" id="PF01582">
    <property type="entry name" value="TIR"/>
    <property type="match status" value="1"/>
</dbReference>
<evidence type="ECO:0000313" key="4">
    <source>
        <dbReference type="Proteomes" id="UP000619265"/>
    </source>
</evidence>
<reference evidence="3" key="2">
    <citation type="submission" date="2020-03" db="EMBL/GenBank/DDBJ databases">
        <title>Walnut 2.0.</title>
        <authorList>
            <person name="Marrano A."/>
            <person name="Britton M."/>
            <person name="Zimin A.V."/>
            <person name="Zaini P.A."/>
            <person name="Workman R."/>
            <person name="Puiu D."/>
            <person name="Bianco L."/>
            <person name="Allen B.J."/>
            <person name="Troggio M."/>
            <person name="Leslie C.A."/>
            <person name="Timp W."/>
            <person name="Dendekar A."/>
            <person name="Salzberg S.L."/>
            <person name="Neale D.B."/>
        </authorList>
    </citation>
    <scope>NUCLEOTIDE SEQUENCE</scope>
    <source>
        <tissue evidence="3">Leaves</tissue>
    </source>
</reference>
<dbReference type="SMART" id="SM00255">
    <property type="entry name" value="TIR"/>
    <property type="match status" value="1"/>
</dbReference>
<comment type="caution">
    <text evidence="3">The sequence shown here is derived from an EMBL/GenBank/DDBJ whole genome shotgun (WGS) entry which is preliminary data.</text>
</comment>
<dbReference type="EMBL" id="LIHL02000006">
    <property type="protein sequence ID" value="KAF5469694.1"/>
    <property type="molecule type" value="Genomic_DNA"/>
</dbReference>
<reference evidence="3" key="1">
    <citation type="submission" date="2015-10" db="EMBL/GenBank/DDBJ databases">
        <authorList>
            <person name="Martinez-Garcia P.J."/>
            <person name="Crepeau M.W."/>
            <person name="Puiu D."/>
            <person name="Gonzalez-Ibeas D."/>
            <person name="Whalen J."/>
            <person name="Stevens K."/>
            <person name="Paul R."/>
            <person name="Butterfield T."/>
            <person name="Britton M."/>
            <person name="Reagan R."/>
            <person name="Chakraborty S."/>
            <person name="Walawage S.L."/>
            <person name="Vasquez-Gross H.A."/>
            <person name="Cardeno C."/>
            <person name="Famula R."/>
            <person name="Pratt K."/>
            <person name="Kuruganti S."/>
            <person name="Aradhya M.K."/>
            <person name="Leslie C.A."/>
            <person name="Dandekar A.M."/>
            <person name="Salzberg S.L."/>
            <person name="Wegrzyn J.L."/>
            <person name="Langley C.H."/>
            <person name="Neale D.B."/>
        </authorList>
    </citation>
    <scope>NUCLEOTIDE SEQUENCE</scope>
    <source>
        <tissue evidence="3">Leaves</tissue>
    </source>
</reference>